<feature type="non-terminal residue" evidence="1">
    <location>
        <position position="1"/>
    </location>
</feature>
<gene>
    <name evidence="1" type="ORF">RPERSI_LOCUS19292</name>
</gene>
<proteinExistence type="predicted"/>
<sequence>AVSEAINEKLFEVISVSQLSWAKMSKIEKAIGLNIIKIGVKDFPDTSIIECNGFKWDMEKDKDKQMQDVKD</sequence>
<comment type="caution">
    <text evidence="1">The sequence shown here is derived from an EMBL/GenBank/DDBJ whole genome shotgun (WGS) entry which is preliminary data.</text>
</comment>
<dbReference type="Proteomes" id="UP000789920">
    <property type="component" value="Unassembled WGS sequence"/>
</dbReference>
<name>A0ACA9RGM9_9GLOM</name>
<keyword evidence="2" id="KW-1185">Reference proteome</keyword>
<accession>A0ACA9RGM9</accession>
<dbReference type="EMBL" id="CAJVQC010052612">
    <property type="protein sequence ID" value="CAG8791794.1"/>
    <property type="molecule type" value="Genomic_DNA"/>
</dbReference>
<reference evidence="1" key="1">
    <citation type="submission" date="2021-06" db="EMBL/GenBank/DDBJ databases">
        <authorList>
            <person name="Kallberg Y."/>
            <person name="Tangrot J."/>
            <person name="Rosling A."/>
        </authorList>
    </citation>
    <scope>NUCLEOTIDE SEQUENCE</scope>
    <source>
        <strain evidence="1">MA461A</strain>
    </source>
</reference>
<evidence type="ECO:0000313" key="1">
    <source>
        <dbReference type="EMBL" id="CAG8791794.1"/>
    </source>
</evidence>
<organism evidence="1 2">
    <name type="scientific">Racocetra persica</name>
    <dbReference type="NCBI Taxonomy" id="160502"/>
    <lineage>
        <taxon>Eukaryota</taxon>
        <taxon>Fungi</taxon>
        <taxon>Fungi incertae sedis</taxon>
        <taxon>Mucoromycota</taxon>
        <taxon>Glomeromycotina</taxon>
        <taxon>Glomeromycetes</taxon>
        <taxon>Diversisporales</taxon>
        <taxon>Gigasporaceae</taxon>
        <taxon>Racocetra</taxon>
    </lineage>
</organism>
<protein>
    <submittedName>
        <fullName evidence="1">23530_t:CDS:1</fullName>
    </submittedName>
</protein>
<evidence type="ECO:0000313" key="2">
    <source>
        <dbReference type="Proteomes" id="UP000789920"/>
    </source>
</evidence>